<reference evidence="1 2" key="1">
    <citation type="journal article" date="2019" name="Genome Biol. Evol.">
        <title>Insights into the evolution of the New World diploid cottons (Gossypium, subgenus Houzingenia) based on genome sequencing.</title>
        <authorList>
            <person name="Grover C.E."/>
            <person name="Arick M.A. 2nd"/>
            <person name="Thrash A."/>
            <person name="Conover J.L."/>
            <person name="Sanders W.S."/>
            <person name="Peterson D.G."/>
            <person name="Frelichowski J.E."/>
            <person name="Scheffler J.A."/>
            <person name="Scheffler B.E."/>
            <person name="Wendel J.F."/>
        </authorList>
    </citation>
    <scope>NUCLEOTIDE SEQUENCE [LARGE SCALE GENOMIC DNA]</scope>
    <source>
        <strain evidence="1">57</strain>
        <tissue evidence="1">Leaf</tissue>
    </source>
</reference>
<dbReference type="AlphaFoldDB" id="A0A7J8VHL1"/>
<organism evidence="1 2">
    <name type="scientific">Gossypium klotzschianum</name>
    <dbReference type="NCBI Taxonomy" id="34286"/>
    <lineage>
        <taxon>Eukaryota</taxon>
        <taxon>Viridiplantae</taxon>
        <taxon>Streptophyta</taxon>
        <taxon>Embryophyta</taxon>
        <taxon>Tracheophyta</taxon>
        <taxon>Spermatophyta</taxon>
        <taxon>Magnoliopsida</taxon>
        <taxon>eudicotyledons</taxon>
        <taxon>Gunneridae</taxon>
        <taxon>Pentapetalae</taxon>
        <taxon>rosids</taxon>
        <taxon>malvids</taxon>
        <taxon>Malvales</taxon>
        <taxon>Malvaceae</taxon>
        <taxon>Malvoideae</taxon>
        <taxon>Gossypium</taxon>
    </lineage>
</organism>
<dbReference type="EMBL" id="JABFAB010000010">
    <property type="protein sequence ID" value="MBA0661934.1"/>
    <property type="molecule type" value="Genomic_DNA"/>
</dbReference>
<evidence type="ECO:0000313" key="2">
    <source>
        <dbReference type="Proteomes" id="UP000593573"/>
    </source>
</evidence>
<name>A0A7J8VHL1_9ROSI</name>
<proteinExistence type="predicted"/>
<keyword evidence="2" id="KW-1185">Reference proteome</keyword>
<dbReference type="OrthoDB" id="1020431at2759"/>
<sequence>MSITGMSEQWVMARIKQKGECKCIP</sequence>
<comment type="caution">
    <text evidence="1">The sequence shown here is derived from an EMBL/GenBank/DDBJ whole genome shotgun (WGS) entry which is preliminary data.</text>
</comment>
<evidence type="ECO:0000313" key="1">
    <source>
        <dbReference type="EMBL" id="MBA0661934.1"/>
    </source>
</evidence>
<accession>A0A7J8VHL1</accession>
<dbReference type="Proteomes" id="UP000593573">
    <property type="component" value="Unassembled WGS sequence"/>
</dbReference>
<gene>
    <name evidence="1" type="ORF">Goklo_006154</name>
</gene>
<protein>
    <submittedName>
        <fullName evidence="1">Uncharacterized protein</fullName>
    </submittedName>
</protein>